<organism evidence="2 3">
    <name type="scientific">Porites evermanni</name>
    <dbReference type="NCBI Taxonomy" id="104178"/>
    <lineage>
        <taxon>Eukaryota</taxon>
        <taxon>Metazoa</taxon>
        <taxon>Cnidaria</taxon>
        <taxon>Anthozoa</taxon>
        <taxon>Hexacorallia</taxon>
        <taxon>Scleractinia</taxon>
        <taxon>Fungiina</taxon>
        <taxon>Poritidae</taxon>
        <taxon>Porites</taxon>
    </lineage>
</organism>
<evidence type="ECO:0000313" key="3">
    <source>
        <dbReference type="Proteomes" id="UP001159427"/>
    </source>
</evidence>
<name>A0ABN8LKU6_9CNID</name>
<feature type="chain" id="PRO_5046375923" evidence="1">
    <location>
        <begin position="23"/>
        <end position="138"/>
    </location>
</feature>
<comment type="caution">
    <text evidence="2">The sequence shown here is derived from an EMBL/GenBank/DDBJ whole genome shotgun (WGS) entry which is preliminary data.</text>
</comment>
<accession>A0ABN8LKU6</accession>
<protein>
    <submittedName>
        <fullName evidence="2">Uncharacterized protein</fullName>
    </submittedName>
</protein>
<feature type="signal peptide" evidence="1">
    <location>
        <begin position="1"/>
        <end position="22"/>
    </location>
</feature>
<gene>
    <name evidence="2" type="ORF">PEVE_00026543</name>
</gene>
<dbReference type="Proteomes" id="UP001159427">
    <property type="component" value="Unassembled WGS sequence"/>
</dbReference>
<sequence length="138" mass="15776">MKTAFSFMMLTIMVIMMTSVMSRGVSSRRAYRELRARYFRTNRAEFDRPAYMNEPAVECGQCFPLCYQVGDDGYQINTCASECYCAKKRSVDTYFDEPFMDAKDPEFCGECFPSPGGCYENGDNTDQITTCLDECKCV</sequence>
<evidence type="ECO:0000313" key="2">
    <source>
        <dbReference type="EMBL" id="CAH3016158.1"/>
    </source>
</evidence>
<keyword evidence="1" id="KW-0732">Signal</keyword>
<reference evidence="2 3" key="1">
    <citation type="submission" date="2022-05" db="EMBL/GenBank/DDBJ databases">
        <authorList>
            <consortium name="Genoscope - CEA"/>
            <person name="William W."/>
        </authorList>
    </citation>
    <scope>NUCLEOTIDE SEQUENCE [LARGE SCALE GENOMIC DNA]</scope>
</reference>
<evidence type="ECO:0000256" key="1">
    <source>
        <dbReference type="SAM" id="SignalP"/>
    </source>
</evidence>
<dbReference type="EMBL" id="CALNXI010000036">
    <property type="protein sequence ID" value="CAH3016158.1"/>
    <property type="molecule type" value="Genomic_DNA"/>
</dbReference>
<proteinExistence type="predicted"/>
<keyword evidence="3" id="KW-1185">Reference proteome</keyword>